<dbReference type="SMART" id="SM00849">
    <property type="entry name" value="Lactamase_B"/>
    <property type="match status" value="1"/>
</dbReference>
<dbReference type="AlphaFoldDB" id="A0A363UMI2"/>
<evidence type="ECO:0000259" key="1">
    <source>
        <dbReference type="SMART" id="SM00849"/>
    </source>
</evidence>
<dbReference type="InterPro" id="IPR050662">
    <property type="entry name" value="Sec-metab_biosynth-thioest"/>
</dbReference>
<dbReference type="GO" id="GO:0016787">
    <property type="term" value="F:hydrolase activity"/>
    <property type="evidence" value="ECO:0007669"/>
    <property type="project" value="UniProtKB-KW"/>
</dbReference>
<gene>
    <name evidence="2" type="ORF">DEH80_07445</name>
</gene>
<dbReference type="PANTHER" id="PTHR23131:SF0">
    <property type="entry name" value="ENDORIBONUCLEASE LACTB2"/>
    <property type="match status" value="1"/>
</dbReference>
<dbReference type="EMBL" id="QEQK01000005">
    <property type="protein sequence ID" value="PWN56638.1"/>
    <property type="molecule type" value="Genomic_DNA"/>
</dbReference>
<dbReference type="OrthoDB" id="9784009at2"/>
<dbReference type="RefSeq" id="WP_109719832.1">
    <property type="nucleotide sequence ID" value="NZ_QEQK01000005.1"/>
</dbReference>
<accession>A0A363UMI2</accession>
<reference evidence="2 3" key="1">
    <citation type="submission" date="2018-05" db="EMBL/GenBank/DDBJ databases">
        <title>Abyssibacter profundi OUC007T gen. nov., sp. nov, a marine bacterium isolated from seawater of the Mariana Trench.</title>
        <authorList>
            <person name="Zhou S."/>
        </authorList>
    </citation>
    <scope>NUCLEOTIDE SEQUENCE [LARGE SCALE GENOMIC DNA]</scope>
    <source>
        <strain evidence="2 3">OUC007</strain>
    </source>
</reference>
<dbReference type="Gene3D" id="1.10.10.10">
    <property type="entry name" value="Winged helix-like DNA-binding domain superfamily/Winged helix DNA-binding domain"/>
    <property type="match status" value="1"/>
</dbReference>
<proteinExistence type="predicted"/>
<dbReference type="Proteomes" id="UP000251800">
    <property type="component" value="Unassembled WGS sequence"/>
</dbReference>
<evidence type="ECO:0000313" key="3">
    <source>
        <dbReference type="Proteomes" id="UP000251800"/>
    </source>
</evidence>
<comment type="caution">
    <text evidence="2">The sequence shown here is derived from an EMBL/GenBank/DDBJ whole genome shotgun (WGS) entry which is preliminary data.</text>
</comment>
<protein>
    <submittedName>
        <fullName evidence="2">MBL fold metallo-hydrolase</fullName>
    </submittedName>
</protein>
<dbReference type="InterPro" id="IPR041516">
    <property type="entry name" value="LACTB2_WH"/>
</dbReference>
<dbReference type="InterPro" id="IPR001279">
    <property type="entry name" value="Metallo-B-lactamas"/>
</dbReference>
<dbReference type="PANTHER" id="PTHR23131">
    <property type="entry name" value="ENDORIBONUCLEASE LACTB2"/>
    <property type="match status" value="1"/>
</dbReference>
<keyword evidence="3" id="KW-1185">Reference proteome</keyword>
<dbReference type="InterPro" id="IPR036388">
    <property type="entry name" value="WH-like_DNA-bd_sf"/>
</dbReference>
<feature type="domain" description="Metallo-beta-lactamase" evidence="1">
    <location>
        <begin position="41"/>
        <end position="203"/>
    </location>
</feature>
<evidence type="ECO:0000313" key="2">
    <source>
        <dbReference type="EMBL" id="PWN56638.1"/>
    </source>
</evidence>
<dbReference type="SUPFAM" id="SSF56281">
    <property type="entry name" value="Metallo-hydrolase/oxidoreductase"/>
    <property type="match status" value="1"/>
</dbReference>
<dbReference type="Pfam" id="PF00753">
    <property type="entry name" value="Lactamase_B"/>
    <property type="match status" value="1"/>
</dbReference>
<sequence>MTAPWNSAAVREAFPPYTLRDLGQGVQRITAPNPGPLTGPGTNTYLVGEQAVAVIDPGVRDTRHLDTILAAAEGRIRWILLTHTHPDHSPGARELAEATGARIYSHHAELQGARDADFTPDQLLDEGDVVEGDGLRLRVLYTPGHACNHLCYLNEATGDLIAGDQFMDGGTVVIAPPDGHMGDYLASLRRLREEPIQRILPAHGNPLSPPIDIIDGVIAHRLAREAKVIAGLEQFGEPATLDALLPVVYADVPAALHPLAARSLIAHLDKLVDDERVHHRDHHWTLIQPA</sequence>
<dbReference type="Pfam" id="PF17778">
    <property type="entry name" value="WHD_BLACT"/>
    <property type="match status" value="1"/>
</dbReference>
<organism evidence="2 3">
    <name type="scientific">Abyssibacter profundi</name>
    <dbReference type="NCBI Taxonomy" id="2182787"/>
    <lineage>
        <taxon>Bacteria</taxon>
        <taxon>Pseudomonadati</taxon>
        <taxon>Pseudomonadota</taxon>
        <taxon>Gammaproteobacteria</taxon>
        <taxon>Chromatiales</taxon>
        <taxon>Oceanococcaceae</taxon>
        <taxon>Abyssibacter</taxon>
    </lineage>
</organism>
<keyword evidence="2" id="KW-0378">Hydrolase</keyword>
<dbReference type="InterPro" id="IPR036866">
    <property type="entry name" value="RibonucZ/Hydroxyglut_hydro"/>
</dbReference>
<name>A0A363UMI2_9GAMM</name>
<dbReference type="CDD" id="cd16278">
    <property type="entry name" value="metallo-hydrolase-like_MBL-fold"/>
    <property type="match status" value="1"/>
</dbReference>
<dbReference type="Gene3D" id="3.60.15.10">
    <property type="entry name" value="Ribonuclease Z/Hydroxyacylglutathione hydrolase-like"/>
    <property type="match status" value="1"/>
</dbReference>